<dbReference type="Gene3D" id="3.30.70.1820">
    <property type="entry name" value="L1 transposable element, RRM domain"/>
    <property type="match status" value="1"/>
</dbReference>
<keyword evidence="1" id="KW-0175">Coiled coil</keyword>
<evidence type="ECO:0000256" key="1">
    <source>
        <dbReference type="SAM" id="Coils"/>
    </source>
</evidence>
<evidence type="ECO:0000313" key="2">
    <source>
        <dbReference type="EMBL" id="KAJ1097040.1"/>
    </source>
</evidence>
<dbReference type="InterPro" id="IPR004244">
    <property type="entry name" value="Transposase_22"/>
</dbReference>
<dbReference type="Proteomes" id="UP001066276">
    <property type="component" value="Chromosome 10"/>
</dbReference>
<sequence length="244" mass="28435">MPSGEEKDLRQMLVAMQHRLTQIDGKIDNLSYRMDRMTEHLDKHVERLDQSERRVSEVEDGQTQLSTSHVKLTKELNSLRPKVDDLEARSWRKNLRIVGVTESTVIDNMEGFIEGLLVQLLGCTTFSDLFIVERAHRSLATRTPPGAPPRTIIARLLNYRDHDVALCRARELKTLQYEGITISLYLDFTLQVQEGRRQFIAGKKQLRDLHFEYRMLYPAKLRVEVDGSLLFFTDHRKLAQFVKR</sequence>
<organism evidence="2 3">
    <name type="scientific">Pleurodeles waltl</name>
    <name type="common">Iberian ribbed newt</name>
    <dbReference type="NCBI Taxonomy" id="8319"/>
    <lineage>
        <taxon>Eukaryota</taxon>
        <taxon>Metazoa</taxon>
        <taxon>Chordata</taxon>
        <taxon>Craniata</taxon>
        <taxon>Vertebrata</taxon>
        <taxon>Euteleostomi</taxon>
        <taxon>Amphibia</taxon>
        <taxon>Batrachia</taxon>
        <taxon>Caudata</taxon>
        <taxon>Salamandroidea</taxon>
        <taxon>Salamandridae</taxon>
        <taxon>Pleurodelinae</taxon>
        <taxon>Pleurodeles</taxon>
    </lineage>
</organism>
<dbReference type="PANTHER" id="PTHR11505">
    <property type="entry name" value="L1 TRANSPOSABLE ELEMENT-RELATED"/>
    <property type="match status" value="1"/>
</dbReference>
<dbReference type="InterPro" id="IPR042566">
    <property type="entry name" value="L1_C"/>
</dbReference>
<proteinExistence type="predicted"/>
<dbReference type="EMBL" id="JANPWB010000014">
    <property type="protein sequence ID" value="KAJ1097040.1"/>
    <property type="molecule type" value="Genomic_DNA"/>
</dbReference>
<name>A0AAV7MA70_PLEWA</name>
<comment type="caution">
    <text evidence="2">The sequence shown here is derived from an EMBL/GenBank/DDBJ whole genome shotgun (WGS) entry which is preliminary data.</text>
</comment>
<accession>A0AAV7MA70</accession>
<protein>
    <submittedName>
        <fullName evidence="2">Uncharacterized protein</fullName>
    </submittedName>
</protein>
<dbReference type="Gene3D" id="3.30.250.20">
    <property type="entry name" value="L1 transposable element, C-terminal domain"/>
    <property type="match status" value="1"/>
</dbReference>
<feature type="coiled-coil region" evidence="1">
    <location>
        <begin position="34"/>
        <end position="61"/>
    </location>
</feature>
<gene>
    <name evidence="2" type="ORF">NDU88_002169</name>
</gene>
<dbReference type="Gene3D" id="1.20.5.340">
    <property type="match status" value="1"/>
</dbReference>
<reference evidence="2" key="1">
    <citation type="journal article" date="2022" name="bioRxiv">
        <title>Sequencing and chromosome-scale assembly of the giantPleurodeles waltlgenome.</title>
        <authorList>
            <person name="Brown T."/>
            <person name="Elewa A."/>
            <person name="Iarovenko S."/>
            <person name="Subramanian E."/>
            <person name="Araus A.J."/>
            <person name="Petzold A."/>
            <person name="Susuki M."/>
            <person name="Suzuki K.-i.T."/>
            <person name="Hayashi T."/>
            <person name="Toyoda A."/>
            <person name="Oliveira C."/>
            <person name="Osipova E."/>
            <person name="Leigh N.D."/>
            <person name="Simon A."/>
            <person name="Yun M.H."/>
        </authorList>
    </citation>
    <scope>NUCLEOTIDE SEQUENCE</scope>
    <source>
        <strain evidence="2">20211129_DDA</strain>
        <tissue evidence="2">Liver</tissue>
    </source>
</reference>
<dbReference type="SUPFAM" id="SSF57997">
    <property type="entry name" value="Tropomyosin"/>
    <property type="match status" value="1"/>
</dbReference>
<evidence type="ECO:0000313" key="3">
    <source>
        <dbReference type="Proteomes" id="UP001066276"/>
    </source>
</evidence>
<keyword evidence="3" id="KW-1185">Reference proteome</keyword>
<dbReference type="AlphaFoldDB" id="A0AAV7MA70"/>